<evidence type="ECO:0000256" key="5">
    <source>
        <dbReference type="ARBA" id="ARBA00022692"/>
    </source>
</evidence>
<gene>
    <name evidence="11" type="ORF">DFR56_105210</name>
</gene>
<dbReference type="PANTHER" id="PTHR35011:SF2">
    <property type="entry name" value="2,3-DIKETO-L-GULONATE TRAP TRANSPORTER SMALL PERMEASE PROTEIN YIAM"/>
    <property type="match status" value="1"/>
</dbReference>
<keyword evidence="4" id="KW-0997">Cell inner membrane</keyword>
<dbReference type="AlphaFoldDB" id="A0A2V3VZR8"/>
<keyword evidence="3" id="KW-1003">Cell membrane</keyword>
<evidence type="ECO:0000256" key="6">
    <source>
        <dbReference type="ARBA" id="ARBA00022989"/>
    </source>
</evidence>
<reference evidence="11 12" key="1">
    <citation type="submission" date="2018-05" db="EMBL/GenBank/DDBJ databases">
        <title>Genomic Encyclopedia of Type Strains, Phase IV (KMG-IV): sequencing the most valuable type-strain genomes for metagenomic binning, comparative biology and taxonomic classification.</title>
        <authorList>
            <person name="Goeker M."/>
        </authorList>
    </citation>
    <scope>NUCLEOTIDE SEQUENCE [LARGE SCALE GENOMIC DNA]</scope>
    <source>
        <strain evidence="11 12">DSM 28556</strain>
    </source>
</reference>
<dbReference type="InterPro" id="IPR007387">
    <property type="entry name" value="TRAP_DctQ"/>
</dbReference>
<evidence type="ECO:0000256" key="8">
    <source>
        <dbReference type="ARBA" id="ARBA00038436"/>
    </source>
</evidence>
<feature type="transmembrane region" description="Helical" evidence="9">
    <location>
        <begin position="86"/>
        <end position="105"/>
    </location>
</feature>
<keyword evidence="6 9" id="KW-1133">Transmembrane helix</keyword>
<dbReference type="GO" id="GO:0022857">
    <property type="term" value="F:transmembrane transporter activity"/>
    <property type="evidence" value="ECO:0007669"/>
    <property type="project" value="TreeGrafter"/>
</dbReference>
<evidence type="ECO:0000313" key="12">
    <source>
        <dbReference type="Proteomes" id="UP000247978"/>
    </source>
</evidence>
<comment type="caution">
    <text evidence="11">The sequence shown here is derived from an EMBL/GenBank/DDBJ whole genome shotgun (WGS) entry which is preliminary data.</text>
</comment>
<feature type="transmembrane region" description="Helical" evidence="9">
    <location>
        <begin position="47"/>
        <end position="65"/>
    </location>
</feature>
<feature type="transmembrane region" description="Helical" evidence="9">
    <location>
        <begin position="7"/>
        <end position="32"/>
    </location>
</feature>
<dbReference type="Proteomes" id="UP000247978">
    <property type="component" value="Unassembled WGS sequence"/>
</dbReference>
<feature type="domain" description="Tripartite ATP-independent periplasmic transporters DctQ component" evidence="10">
    <location>
        <begin position="25"/>
        <end position="154"/>
    </location>
</feature>
<evidence type="ECO:0000259" key="10">
    <source>
        <dbReference type="Pfam" id="PF04290"/>
    </source>
</evidence>
<dbReference type="EMBL" id="QJJQ01000005">
    <property type="protein sequence ID" value="PXW87563.1"/>
    <property type="molecule type" value="Genomic_DNA"/>
</dbReference>
<evidence type="ECO:0000256" key="9">
    <source>
        <dbReference type="SAM" id="Phobius"/>
    </source>
</evidence>
<evidence type="ECO:0000256" key="4">
    <source>
        <dbReference type="ARBA" id="ARBA00022519"/>
    </source>
</evidence>
<comment type="subcellular location">
    <subcellularLocation>
        <location evidence="1">Cell inner membrane</location>
        <topology evidence="1">Multi-pass membrane protein</topology>
    </subcellularLocation>
</comment>
<proteinExistence type="inferred from homology"/>
<feature type="transmembrane region" description="Helical" evidence="9">
    <location>
        <begin position="125"/>
        <end position="146"/>
    </location>
</feature>
<evidence type="ECO:0000313" key="11">
    <source>
        <dbReference type="EMBL" id="PXW87563.1"/>
    </source>
</evidence>
<sequence length="164" mass="19042">MKNLNKYWTLLEDILTGVFFVSGLGLIFYGVLMRYVFNNPKPWVEEISMYSVIWGILFGLSVALRNDHHIAIDLLYDVLSPKLKRLMNIFANLVGILFCIFFIYYSFNLVSSTHKTGMVSLTVGIPMWIIYVILPISGTLFLIRFIERFIQTVRKVDNYDHSSI</sequence>
<evidence type="ECO:0000256" key="1">
    <source>
        <dbReference type="ARBA" id="ARBA00004429"/>
    </source>
</evidence>
<evidence type="ECO:0000256" key="3">
    <source>
        <dbReference type="ARBA" id="ARBA00022475"/>
    </source>
</evidence>
<evidence type="ECO:0000256" key="7">
    <source>
        <dbReference type="ARBA" id="ARBA00023136"/>
    </source>
</evidence>
<dbReference type="GO" id="GO:0015740">
    <property type="term" value="P:C4-dicarboxylate transport"/>
    <property type="evidence" value="ECO:0007669"/>
    <property type="project" value="TreeGrafter"/>
</dbReference>
<comment type="similarity">
    <text evidence="8">Belongs to the TRAP transporter small permease family.</text>
</comment>
<protein>
    <submittedName>
        <fullName evidence="11">C4-dicarboxylate transporter DctQ subunit</fullName>
    </submittedName>
</protein>
<dbReference type="PANTHER" id="PTHR35011">
    <property type="entry name" value="2,3-DIKETO-L-GULONATE TRAP TRANSPORTER SMALL PERMEASE PROTEIN YIAM"/>
    <property type="match status" value="1"/>
</dbReference>
<keyword evidence="5 9" id="KW-0812">Transmembrane</keyword>
<accession>A0A2V3VZR8</accession>
<keyword evidence="12" id="KW-1185">Reference proteome</keyword>
<organism evidence="11 12">
    <name type="scientific">Pseudogracilibacillus auburnensis</name>
    <dbReference type="NCBI Taxonomy" id="1494959"/>
    <lineage>
        <taxon>Bacteria</taxon>
        <taxon>Bacillati</taxon>
        <taxon>Bacillota</taxon>
        <taxon>Bacilli</taxon>
        <taxon>Bacillales</taxon>
        <taxon>Bacillaceae</taxon>
        <taxon>Pseudogracilibacillus</taxon>
    </lineage>
</organism>
<name>A0A2V3VZR8_9BACI</name>
<keyword evidence="2" id="KW-0813">Transport</keyword>
<dbReference type="GO" id="GO:0005886">
    <property type="term" value="C:plasma membrane"/>
    <property type="evidence" value="ECO:0007669"/>
    <property type="project" value="UniProtKB-SubCell"/>
</dbReference>
<dbReference type="OrthoDB" id="9815614at2"/>
<dbReference type="RefSeq" id="WP_110395146.1">
    <property type="nucleotide sequence ID" value="NZ_JADIJL010000003.1"/>
</dbReference>
<keyword evidence="7 9" id="KW-0472">Membrane</keyword>
<dbReference type="InterPro" id="IPR055348">
    <property type="entry name" value="DctQ"/>
</dbReference>
<evidence type="ECO:0000256" key="2">
    <source>
        <dbReference type="ARBA" id="ARBA00022448"/>
    </source>
</evidence>
<dbReference type="Pfam" id="PF04290">
    <property type="entry name" value="DctQ"/>
    <property type="match status" value="1"/>
</dbReference>